<accession>A0A6M3ZWS2</accession>
<dbReference type="AlphaFoldDB" id="A0A6M3ZWS2"/>
<evidence type="ECO:0000259" key="2">
    <source>
        <dbReference type="Pfam" id="PF13387"/>
    </source>
</evidence>
<proteinExistence type="predicted"/>
<dbReference type="RefSeq" id="WP_017452055.1">
    <property type="nucleotide sequence ID" value="NZ_CP008956.1"/>
</dbReference>
<keyword evidence="1" id="KW-0812">Transmembrane</keyword>
<dbReference type="Proteomes" id="UP000501648">
    <property type="component" value="Chromosome"/>
</dbReference>
<name>A0A6M3ZWS2_9BURK</name>
<feature type="transmembrane region" description="Helical" evidence="1">
    <location>
        <begin position="53"/>
        <end position="71"/>
    </location>
</feature>
<dbReference type="Pfam" id="PF13387">
    <property type="entry name" value="Lnb_N"/>
    <property type="match status" value="1"/>
</dbReference>
<keyword evidence="1" id="KW-0472">Membrane</keyword>
<evidence type="ECO:0000313" key="3">
    <source>
        <dbReference type="EMBL" id="QJQ02653.1"/>
    </source>
</evidence>
<gene>
    <name evidence="3" type="ORF">C798_21215</name>
</gene>
<keyword evidence="1" id="KW-1133">Transmembrane helix</keyword>
<dbReference type="InterPro" id="IPR025178">
    <property type="entry name" value="Lnb_N"/>
</dbReference>
<evidence type="ECO:0000313" key="4">
    <source>
        <dbReference type="Proteomes" id="UP000501648"/>
    </source>
</evidence>
<protein>
    <submittedName>
        <fullName evidence="3">DUF4105 domain-containing protein</fullName>
    </submittedName>
</protein>
<organism evidence="3 4">
    <name type="scientific">Herbaspirillum rubrisubalbicans Os34</name>
    <dbReference type="NCBI Taxonomy" id="1235827"/>
    <lineage>
        <taxon>Bacteria</taxon>
        <taxon>Pseudomonadati</taxon>
        <taxon>Pseudomonadota</taxon>
        <taxon>Betaproteobacteria</taxon>
        <taxon>Burkholderiales</taxon>
        <taxon>Oxalobacteraceae</taxon>
        <taxon>Herbaspirillum</taxon>
    </lineage>
</organism>
<dbReference type="EMBL" id="CP008956">
    <property type="protein sequence ID" value="QJQ02653.1"/>
    <property type="molecule type" value="Genomic_DNA"/>
</dbReference>
<sequence>MLALLTLVLTLWGGFALWFQLPARPWLRSTAIALWCLPPLATLAAVAGVPGPWRWGPLVLVLAASAMVGWWRRIRPSHDRRWADDVAHMLVSQVQGDRVQLDHVRNFMWRSETDYDIRWESRQYDLSQLVSADLLLSYWMGPAIAHTLVSFGFADGRRLVFSLEIRRERGEAFSALGGFFRKFETVIIAADEQDIIRTRTHARGEDVYLYRLRLRPDQLRKVFLGYVERAEQLRQAPRFYNTLTSNCTTIVFELARRLSPSLPLDYRLLFSGYFAEYVFDHGVLTPGYSFVQLRQAGRITERALAGGPQEDYSKLIRRDVPGVGPGEW</sequence>
<feature type="domain" description="Lnb N-terminal periplasmic" evidence="2">
    <location>
        <begin position="118"/>
        <end position="271"/>
    </location>
</feature>
<evidence type="ECO:0000256" key="1">
    <source>
        <dbReference type="SAM" id="Phobius"/>
    </source>
</evidence>
<reference evidence="3 4" key="1">
    <citation type="journal article" date="2012" name="J. Bacteriol.">
        <title>Genome sequence of the pathogenic Herbaspirillum seropedicae strain Os34, isolated from rice roots.</title>
        <authorList>
            <person name="Ye W."/>
            <person name="Ye S."/>
            <person name="Liu J."/>
            <person name="Chang S."/>
            <person name="Chen M."/>
            <person name="Zhu B."/>
            <person name="Guo L."/>
            <person name="An Q."/>
        </authorList>
    </citation>
    <scope>NUCLEOTIDE SEQUENCE [LARGE SCALE GENOMIC DNA]</scope>
    <source>
        <strain evidence="3 4">Os34</strain>
    </source>
</reference>